<sequence length="148" mass="16231">AQLTEKFDKALELLVNLNQRAQPVVSEAALPIAPAPRGGLSASNTVWPHLGLPIGYTTPGYIPTEVQQAPQNTQAPQNQVELPNTQVRVPLIQQGFVSQQENLDDPRNAYQGPEMPNDGTGVNFVVHQLEEAHQKFKAIEDRLSMMEG</sequence>
<organism evidence="1 2">
    <name type="scientific">Trifolium medium</name>
    <dbReference type="NCBI Taxonomy" id="97028"/>
    <lineage>
        <taxon>Eukaryota</taxon>
        <taxon>Viridiplantae</taxon>
        <taxon>Streptophyta</taxon>
        <taxon>Embryophyta</taxon>
        <taxon>Tracheophyta</taxon>
        <taxon>Spermatophyta</taxon>
        <taxon>Magnoliopsida</taxon>
        <taxon>eudicotyledons</taxon>
        <taxon>Gunneridae</taxon>
        <taxon>Pentapetalae</taxon>
        <taxon>rosids</taxon>
        <taxon>fabids</taxon>
        <taxon>Fabales</taxon>
        <taxon>Fabaceae</taxon>
        <taxon>Papilionoideae</taxon>
        <taxon>50 kb inversion clade</taxon>
        <taxon>NPAAA clade</taxon>
        <taxon>Hologalegina</taxon>
        <taxon>IRL clade</taxon>
        <taxon>Trifolieae</taxon>
        <taxon>Trifolium</taxon>
    </lineage>
</organism>
<keyword evidence="2" id="KW-1185">Reference proteome</keyword>
<feature type="non-terminal residue" evidence="1">
    <location>
        <position position="1"/>
    </location>
</feature>
<name>A0A392R876_9FABA</name>
<evidence type="ECO:0000313" key="2">
    <source>
        <dbReference type="Proteomes" id="UP000265520"/>
    </source>
</evidence>
<feature type="non-terminal residue" evidence="1">
    <location>
        <position position="148"/>
    </location>
</feature>
<accession>A0A392R876</accession>
<proteinExistence type="predicted"/>
<dbReference type="AlphaFoldDB" id="A0A392R876"/>
<reference evidence="1 2" key="1">
    <citation type="journal article" date="2018" name="Front. Plant Sci.">
        <title>Red Clover (Trifolium pratense) and Zigzag Clover (T. medium) - A Picture of Genomic Similarities and Differences.</title>
        <authorList>
            <person name="Dluhosova J."/>
            <person name="Istvanek J."/>
            <person name="Nedelnik J."/>
            <person name="Repkova J."/>
        </authorList>
    </citation>
    <scope>NUCLEOTIDE SEQUENCE [LARGE SCALE GENOMIC DNA]</scope>
    <source>
        <strain evidence="2">cv. 10/8</strain>
        <tissue evidence="1">Leaf</tissue>
    </source>
</reference>
<dbReference type="EMBL" id="LXQA010198744">
    <property type="protein sequence ID" value="MCI32793.1"/>
    <property type="molecule type" value="Genomic_DNA"/>
</dbReference>
<comment type="caution">
    <text evidence="1">The sequence shown here is derived from an EMBL/GenBank/DDBJ whole genome shotgun (WGS) entry which is preliminary data.</text>
</comment>
<dbReference type="Proteomes" id="UP000265520">
    <property type="component" value="Unassembled WGS sequence"/>
</dbReference>
<evidence type="ECO:0000313" key="1">
    <source>
        <dbReference type="EMBL" id="MCI32793.1"/>
    </source>
</evidence>
<protein>
    <submittedName>
        <fullName evidence="1">Uncharacterized protein</fullName>
    </submittedName>
</protein>